<proteinExistence type="predicted"/>
<dbReference type="InterPro" id="IPR050312">
    <property type="entry name" value="IolE/XylAMocC-like"/>
</dbReference>
<dbReference type="GO" id="GO:0016853">
    <property type="term" value="F:isomerase activity"/>
    <property type="evidence" value="ECO:0007669"/>
    <property type="project" value="UniProtKB-KW"/>
</dbReference>
<dbReference type="Proteomes" id="UP001344906">
    <property type="component" value="Unassembled WGS sequence"/>
</dbReference>
<dbReference type="InterPro" id="IPR036237">
    <property type="entry name" value="Xyl_isomerase-like_sf"/>
</dbReference>
<dbReference type="PANTHER" id="PTHR12110:SF52">
    <property type="entry name" value="XYLOSE ISOMERASE"/>
    <property type="match status" value="1"/>
</dbReference>
<dbReference type="PANTHER" id="PTHR12110">
    <property type="entry name" value="HYDROXYPYRUVATE ISOMERASE"/>
    <property type="match status" value="1"/>
</dbReference>
<sequence length="276" mass="30758">MTQQHELHDLTRLSLNQATIDQWDARTAIEGCLRAGIPWISLWRDKVARTGLAETARLVRETGIQVSSLCRGGWFPAATATERQARIDDNKRAIEEAAELQTKVLVLVCGPAADRDIQAARGMVEDALTQILPFAHQHDISLGIEPLHPVYAADRSVITSLAEANQIVEKFNDSHLGVVIDAFHVWWDVAVYEQIARASGHILGFHVSDWLVPLPDVLMGRGMIGDGVIELRKLRQAVDAAGYQGPIEVEIFNRAIWNLPGDDVLDIMKRRYLEHV</sequence>
<keyword evidence="3" id="KW-1185">Reference proteome</keyword>
<evidence type="ECO:0000313" key="2">
    <source>
        <dbReference type="EMBL" id="GLV55229.1"/>
    </source>
</evidence>
<dbReference type="SUPFAM" id="SSF51658">
    <property type="entry name" value="Xylose isomerase-like"/>
    <property type="match status" value="1"/>
</dbReference>
<dbReference type="Pfam" id="PF01261">
    <property type="entry name" value="AP_endonuc_2"/>
    <property type="match status" value="1"/>
</dbReference>
<organism evidence="2 3">
    <name type="scientific">Dictyobacter halimunensis</name>
    <dbReference type="NCBI Taxonomy" id="3026934"/>
    <lineage>
        <taxon>Bacteria</taxon>
        <taxon>Bacillati</taxon>
        <taxon>Chloroflexota</taxon>
        <taxon>Ktedonobacteria</taxon>
        <taxon>Ktedonobacterales</taxon>
        <taxon>Dictyobacteraceae</taxon>
        <taxon>Dictyobacter</taxon>
    </lineage>
</organism>
<protein>
    <submittedName>
        <fullName evidence="2">Xylose isomerase</fullName>
    </submittedName>
</protein>
<keyword evidence="2" id="KW-0413">Isomerase</keyword>
<feature type="domain" description="Xylose isomerase-like TIM barrel" evidence="1">
    <location>
        <begin position="36"/>
        <end position="258"/>
    </location>
</feature>
<dbReference type="Gene3D" id="3.20.20.150">
    <property type="entry name" value="Divalent-metal-dependent TIM barrel enzymes"/>
    <property type="match status" value="1"/>
</dbReference>
<dbReference type="RefSeq" id="WP_338249383.1">
    <property type="nucleotide sequence ID" value="NZ_BSRI01000001.1"/>
</dbReference>
<reference evidence="2 3" key="1">
    <citation type="submission" date="2023-02" db="EMBL/GenBank/DDBJ databases">
        <title>Dictyobacter halimunensis sp. nov., a new member of the class Ktedonobacteria from forest soil in a geothermal area.</title>
        <authorList>
            <person name="Rachmania M.K."/>
            <person name="Ningsih F."/>
            <person name="Sakai Y."/>
            <person name="Yabe S."/>
            <person name="Yokota A."/>
            <person name="Sjamsuridzal W."/>
        </authorList>
    </citation>
    <scope>NUCLEOTIDE SEQUENCE [LARGE SCALE GENOMIC DNA]</scope>
    <source>
        <strain evidence="2 3">S3.2.2.5</strain>
    </source>
</reference>
<name>A0ABQ6FQD3_9CHLR</name>
<gene>
    <name evidence="2" type="ORF">KDH_20760</name>
</gene>
<dbReference type="InterPro" id="IPR013022">
    <property type="entry name" value="Xyl_isomerase-like_TIM-brl"/>
</dbReference>
<comment type="caution">
    <text evidence="2">The sequence shown here is derived from an EMBL/GenBank/DDBJ whole genome shotgun (WGS) entry which is preliminary data.</text>
</comment>
<evidence type="ECO:0000259" key="1">
    <source>
        <dbReference type="Pfam" id="PF01261"/>
    </source>
</evidence>
<accession>A0ABQ6FQD3</accession>
<evidence type="ECO:0000313" key="3">
    <source>
        <dbReference type="Proteomes" id="UP001344906"/>
    </source>
</evidence>
<dbReference type="EMBL" id="BSRI01000001">
    <property type="protein sequence ID" value="GLV55229.1"/>
    <property type="molecule type" value="Genomic_DNA"/>
</dbReference>